<dbReference type="AlphaFoldDB" id="A0A6J7E499"/>
<dbReference type="Pfam" id="PF21302">
    <property type="entry name" value="Zn_ribbon_RlmA"/>
    <property type="match status" value="1"/>
</dbReference>
<dbReference type="InterPro" id="IPR016718">
    <property type="entry name" value="rRNA_m1G-MeTrfase_A_prd"/>
</dbReference>
<accession>A0A6J7E499</accession>
<proteinExistence type="predicted"/>
<gene>
    <name evidence="3" type="ORF">UFOPK3376_01233</name>
</gene>
<dbReference type="SUPFAM" id="SSF53335">
    <property type="entry name" value="S-adenosyl-L-methionine-dependent methyltransferases"/>
    <property type="match status" value="1"/>
</dbReference>
<protein>
    <submittedName>
        <fullName evidence="3">Unannotated protein</fullName>
    </submittedName>
</protein>
<dbReference type="InterPro" id="IPR041698">
    <property type="entry name" value="Methyltransf_25"/>
</dbReference>
<name>A0A6J7E499_9ZZZZ</name>
<evidence type="ECO:0000313" key="3">
    <source>
        <dbReference type="EMBL" id="CAB4877887.1"/>
    </source>
</evidence>
<dbReference type="EMBL" id="CAFBLP010000025">
    <property type="protein sequence ID" value="CAB4877887.1"/>
    <property type="molecule type" value="Genomic_DNA"/>
</dbReference>
<sequence>MIPAYRCPHCGQGLVEHERDFQCAAGHRFDRAREGYVNLLPGGRLKGRPAGDDESMVRARRTVFDAGLYHPIIDAVAAAVAAVQPACILDAGCGEGSYLARATEVTGANGWGIDISKSAVRLAARRHPAHHYAVASSYALPFADGTFAALINVFSPRDFSEMTRVLEPGGIAVVVTPGPHHLAQLKAIIYDDPRQHTDRADVRTGLDEPNPERVESVGFTLQLDDPVLRLSLLEMTPFWWSTVPERRETIAATPLTVDVDVRLSVYRRAATA</sequence>
<dbReference type="CDD" id="cd02440">
    <property type="entry name" value="AdoMet_MTases"/>
    <property type="match status" value="1"/>
</dbReference>
<dbReference type="Pfam" id="PF13649">
    <property type="entry name" value="Methyltransf_25"/>
    <property type="match status" value="1"/>
</dbReference>
<dbReference type="InterPro" id="IPR052939">
    <property type="entry name" value="23S_rRNA_MeTrnsfrase_RlmA"/>
</dbReference>
<dbReference type="GO" id="GO:0008168">
    <property type="term" value="F:methyltransferase activity"/>
    <property type="evidence" value="ECO:0007669"/>
    <property type="project" value="InterPro"/>
</dbReference>
<dbReference type="PANTHER" id="PTHR43460">
    <property type="entry name" value="METHYLTRANSFERASE"/>
    <property type="match status" value="1"/>
</dbReference>
<reference evidence="3" key="1">
    <citation type="submission" date="2020-05" db="EMBL/GenBank/DDBJ databases">
        <authorList>
            <person name="Chiriac C."/>
            <person name="Salcher M."/>
            <person name="Ghai R."/>
            <person name="Kavagutti S V."/>
        </authorList>
    </citation>
    <scope>NUCLEOTIDE SEQUENCE</scope>
</reference>
<evidence type="ECO:0000259" key="1">
    <source>
        <dbReference type="Pfam" id="PF13649"/>
    </source>
</evidence>
<feature type="domain" description="Methyltransferase" evidence="1">
    <location>
        <begin position="88"/>
        <end position="170"/>
    </location>
</feature>
<dbReference type="InterPro" id="IPR029063">
    <property type="entry name" value="SAM-dependent_MTases_sf"/>
</dbReference>
<dbReference type="PANTHER" id="PTHR43460:SF1">
    <property type="entry name" value="METHYLTRANSFERASE TYPE 11 DOMAIN-CONTAINING PROTEIN"/>
    <property type="match status" value="1"/>
</dbReference>
<organism evidence="3">
    <name type="scientific">freshwater metagenome</name>
    <dbReference type="NCBI Taxonomy" id="449393"/>
    <lineage>
        <taxon>unclassified sequences</taxon>
        <taxon>metagenomes</taxon>
        <taxon>ecological metagenomes</taxon>
    </lineage>
</organism>
<dbReference type="InterPro" id="IPR048647">
    <property type="entry name" value="RlmA_N"/>
</dbReference>
<dbReference type="PIRSF" id="PIRSF018249">
    <property type="entry name" value="MyrA_prd"/>
    <property type="match status" value="1"/>
</dbReference>
<feature type="domain" description="23S rRNA (guanine(745)-N(1))-methyltransferase N-terminal" evidence="2">
    <location>
        <begin position="5"/>
        <end position="41"/>
    </location>
</feature>
<dbReference type="Gene3D" id="3.40.50.150">
    <property type="entry name" value="Vaccinia Virus protein VP39"/>
    <property type="match status" value="1"/>
</dbReference>
<evidence type="ECO:0000259" key="2">
    <source>
        <dbReference type="Pfam" id="PF21302"/>
    </source>
</evidence>